<dbReference type="GO" id="GO:0019563">
    <property type="term" value="P:glycerol catabolic process"/>
    <property type="evidence" value="ECO:0007669"/>
    <property type="project" value="TreeGrafter"/>
</dbReference>
<proteinExistence type="predicted"/>
<keyword evidence="1" id="KW-0808">Transferase</keyword>
<keyword evidence="2" id="KW-0418">Kinase</keyword>
<feature type="domain" description="DhaL" evidence="3">
    <location>
        <begin position="4"/>
        <end position="201"/>
    </location>
</feature>
<dbReference type="GO" id="GO:0004371">
    <property type="term" value="F:glycerone kinase activity"/>
    <property type="evidence" value="ECO:0007669"/>
    <property type="project" value="InterPro"/>
</dbReference>
<dbReference type="Gene3D" id="1.25.40.340">
    <property type="match status" value="1"/>
</dbReference>
<protein>
    <submittedName>
        <fullName evidence="4">Dak phosphatase</fullName>
    </submittedName>
</protein>
<gene>
    <name evidence="4" type="ORF">CJ192_04190</name>
</gene>
<dbReference type="PROSITE" id="PS51480">
    <property type="entry name" value="DHAL"/>
    <property type="match status" value="1"/>
</dbReference>
<evidence type="ECO:0000256" key="1">
    <source>
        <dbReference type="ARBA" id="ARBA00022679"/>
    </source>
</evidence>
<sequence length="205" mass="22402">MNTKDILKINEIIEQLMIENKEYLIELDQLFGDGDLGISMCQGFRGLLENFNRDESDIGKVFIKMGRDFNESAPSSLGTILSFGMIGMAKATKGKENLSSEELYDAIKAGVDNIVSKTGSKEGEKTILDSLISAVENTEGVKSEGIEKLAAAMAKEADKGAEETKNMISKHGRASYHGEKTLGHMDGGAYVGKLLFEALDKYYNK</sequence>
<dbReference type="Proteomes" id="UP000235658">
    <property type="component" value="Unassembled WGS sequence"/>
</dbReference>
<dbReference type="PANTHER" id="PTHR28629">
    <property type="entry name" value="TRIOKINASE/FMN CYCLASE"/>
    <property type="match status" value="1"/>
</dbReference>
<dbReference type="InterPro" id="IPR004007">
    <property type="entry name" value="DhaL_dom"/>
</dbReference>
<evidence type="ECO:0000313" key="5">
    <source>
        <dbReference type="Proteomes" id="UP000235658"/>
    </source>
</evidence>
<dbReference type="PANTHER" id="PTHR28629:SF4">
    <property type="entry name" value="TRIOKINASE_FMN CYCLASE"/>
    <property type="match status" value="1"/>
</dbReference>
<dbReference type="InterPro" id="IPR036117">
    <property type="entry name" value="DhaL_dom_sf"/>
</dbReference>
<dbReference type="SUPFAM" id="SSF101473">
    <property type="entry name" value="DhaL-like"/>
    <property type="match status" value="1"/>
</dbReference>
<organism evidence="4 5">
    <name type="scientific">Anaerococcus hydrogenalis</name>
    <dbReference type="NCBI Taxonomy" id="33029"/>
    <lineage>
        <taxon>Bacteria</taxon>
        <taxon>Bacillati</taxon>
        <taxon>Bacillota</taxon>
        <taxon>Tissierellia</taxon>
        <taxon>Tissierellales</taxon>
        <taxon>Peptoniphilaceae</taxon>
        <taxon>Anaerococcus</taxon>
    </lineage>
</organism>
<comment type="caution">
    <text evidence="4">The sequence shown here is derived from an EMBL/GenBank/DDBJ whole genome shotgun (WGS) entry which is preliminary data.</text>
</comment>
<dbReference type="EMBL" id="PNHP01000002">
    <property type="protein sequence ID" value="PMC81956.1"/>
    <property type="molecule type" value="Genomic_DNA"/>
</dbReference>
<dbReference type="InterPro" id="IPR050861">
    <property type="entry name" value="Dihydroxyacetone_Kinase"/>
</dbReference>
<accession>A0A2N6UJU4</accession>
<dbReference type="RefSeq" id="WP_102197881.1">
    <property type="nucleotide sequence ID" value="NZ_JAHAHW010000010.1"/>
</dbReference>
<evidence type="ECO:0000256" key="2">
    <source>
        <dbReference type="ARBA" id="ARBA00022777"/>
    </source>
</evidence>
<dbReference type="SMART" id="SM01120">
    <property type="entry name" value="Dak2"/>
    <property type="match status" value="1"/>
</dbReference>
<dbReference type="GeneID" id="84578377"/>
<evidence type="ECO:0000259" key="3">
    <source>
        <dbReference type="PROSITE" id="PS51480"/>
    </source>
</evidence>
<dbReference type="Pfam" id="PF02734">
    <property type="entry name" value="Dak2"/>
    <property type="match status" value="1"/>
</dbReference>
<dbReference type="AlphaFoldDB" id="A0A2N6UJU4"/>
<dbReference type="GO" id="GO:0005829">
    <property type="term" value="C:cytosol"/>
    <property type="evidence" value="ECO:0007669"/>
    <property type="project" value="TreeGrafter"/>
</dbReference>
<name>A0A2N6UJU4_9FIRM</name>
<reference evidence="4 5" key="1">
    <citation type="submission" date="2017-09" db="EMBL/GenBank/DDBJ databases">
        <title>Bacterial strain isolated from the female urinary microbiota.</title>
        <authorList>
            <person name="Thomas-White K."/>
            <person name="Kumar N."/>
            <person name="Forster S."/>
            <person name="Putonti C."/>
            <person name="Lawley T."/>
            <person name="Wolfe A.J."/>
        </authorList>
    </citation>
    <scope>NUCLEOTIDE SEQUENCE [LARGE SCALE GENOMIC DNA]</scope>
    <source>
        <strain evidence="4 5">UMB0204</strain>
    </source>
</reference>
<evidence type="ECO:0000313" key="4">
    <source>
        <dbReference type="EMBL" id="PMC81956.1"/>
    </source>
</evidence>